<dbReference type="EMBL" id="CP133621">
    <property type="protein sequence ID" value="WMV51914.1"/>
    <property type="molecule type" value="Genomic_DNA"/>
</dbReference>
<organism evidence="1 2">
    <name type="scientific">Solanum verrucosum</name>
    <dbReference type="NCBI Taxonomy" id="315347"/>
    <lineage>
        <taxon>Eukaryota</taxon>
        <taxon>Viridiplantae</taxon>
        <taxon>Streptophyta</taxon>
        <taxon>Embryophyta</taxon>
        <taxon>Tracheophyta</taxon>
        <taxon>Spermatophyta</taxon>
        <taxon>Magnoliopsida</taxon>
        <taxon>eudicotyledons</taxon>
        <taxon>Gunneridae</taxon>
        <taxon>Pentapetalae</taxon>
        <taxon>asterids</taxon>
        <taxon>lamiids</taxon>
        <taxon>Solanales</taxon>
        <taxon>Solanaceae</taxon>
        <taxon>Solanoideae</taxon>
        <taxon>Solaneae</taxon>
        <taxon>Solanum</taxon>
    </lineage>
</organism>
<evidence type="ECO:0000313" key="2">
    <source>
        <dbReference type="Proteomes" id="UP001234989"/>
    </source>
</evidence>
<accession>A0AAF0UV08</accession>
<protein>
    <submittedName>
        <fullName evidence="1">Uncharacterized protein</fullName>
    </submittedName>
</protein>
<name>A0AAF0UV08_SOLVR</name>
<gene>
    <name evidence="1" type="ORF">MTR67_045299</name>
</gene>
<sequence>MKTLKGKLGEWSKSNWHPECTEVKLSQTIGNVGQGTERQNLTEEEMVEKASLLMKHAEMLKNQVALRQRSRAIWLKKGERNTKFFHRLLMPTKDVTTLTN</sequence>
<keyword evidence="2" id="KW-1185">Reference proteome</keyword>
<dbReference type="AlphaFoldDB" id="A0AAF0UV08"/>
<reference evidence="1" key="1">
    <citation type="submission" date="2023-08" db="EMBL/GenBank/DDBJ databases">
        <title>A de novo genome assembly of Solanum verrucosum Schlechtendal, a Mexican diploid species geographically isolated from the other diploid A-genome species in potato relatives.</title>
        <authorList>
            <person name="Hosaka K."/>
        </authorList>
    </citation>
    <scope>NUCLEOTIDE SEQUENCE</scope>
    <source>
        <tissue evidence="1">Young leaves</tissue>
    </source>
</reference>
<evidence type="ECO:0000313" key="1">
    <source>
        <dbReference type="EMBL" id="WMV51914.1"/>
    </source>
</evidence>
<dbReference type="Proteomes" id="UP001234989">
    <property type="component" value="Chromosome 10"/>
</dbReference>
<proteinExistence type="predicted"/>